<evidence type="ECO:0000313" key="2">
    <source>
        <dbReference type="EMBL" id="CAG6529258.1"/>
    </source>
</evidence>
<proteinExistence type="predicted"/>
<feature type="chain" id="PRO_5036428112" evidence="1">
    <location>
        <begin position="33"/>
        <end position="117"/>
    </location>
</feature>
<feature type="signal peptide" evidence="1">
    <location>
        <begin position="1"/>
        <end position="32"/>
    </location>
</feature>
<evidence type="ECO:0000256" key="1">
    <source>
        <dbReference type="SAM" id="SignalP"/>
    </source>
</evidence>
<dbReference type="EMBL" id="HBUE01199898">
    <property type="protein sequence ID" value="CAG6529258.1"/>
    <property type="molecule type" value="Transcribed_RNA"/>
</dbReference>
<protein>
    <submittedName>
        <fullName evidence="2">(northern house mosquito) hypothetical protein</fullName>
    </submittedName>
</protein>
<dbReference type="AlphaFoldDB" id="A0A8D8H6Y0"/>
<dbReference type="EMBL" id="HBUE01199897">
    <property type="protein sequence ID" value="CAG6529257.1"/>
    <property type="molecule type" value="Transcribed_RNA"/>
</dbReference>
<name>A0A8D8H6Y0_CULPI</name>
<dbReference type="EMBL" id="HBUE01306057">
    <property type="protein sequence ID" value="CAG6581044.1"/>
    <property type="molecule type" value="Transcribed_RNA"/>
</dbReference>
<sequence length="117" mass="13002">MLCFLVSELFASSSFLLRSLLLMFLTVLPSRALSPTQPQQATTKKNPCQFHRKPMRTVPVRAETQTTTPGDTSGTRGALFRADLMRKSAFFERIFVAKRSPTANTFVTGTHTTGTFV</sequence>
<accession>A0A8D8H6Y0</accession>
<organism evidence="2">
    <name type="scientific">Culex pipiens</name>
    <name type="common">House mosquito</name>
    <dbReference type="NCBI Taxonomy" id="7175"/>
    <lineage>
        <taxon>Eukaryota</taxon>
        <taxon>Metazoa</taxon>
        <taxon>Ecdysozoa</taxon>
        <taxon>Arthropoda</taxon>
        <taxon>Hexapoda</taxon>
        <taxon>Insecta</taxon>
        <taxon>Pterygota</taxon>
        <taxon>Neoptera</taxon>
        <taxon>Endopterygota</taxon>
        <taxon>Diptera</taxon>
        <taxon>Nematocera</taxon>
        <taxon>Culicoidea</taxon>
        <taxon>Culicidae</taxon>
        <taxon>Culicinae</taxon>
        <taxon>Culicini</taxon>
        <taxon>Culex</taxon>
        <taxon>Culex</taxon>
    </lineage>
</organism>
<keyword evidence="1" id="KW-0732">Signal</keyword>
<dbReference type="EMBL" id="HBUE01306056">
    <property type="protein sequence ID" value="CAG6581043.1"/>
    <property type="molecule type" value="Transcribed_RNA"/>
</dbReference>
<reference evidence="2" key="1">
    <citation type="submission" date="2021-05" db="EMBL/GenBank/DDBJ databases">
        <authorList>
            <person name="Alioto T."/>
            <person name="Alioto T."/>
            <person name="Gomez Garrido J."/>
        </authorList>
    </citation>
    <scope>NUCLEOTIDE SEQUENCE</scope>
</reference>